<gene>
    <name evidence="2" type="ORF">BD626DRAFT_496357</name>
</gene>
<sequence>GGRAARGAVCRCLTQCCSRHAGSEQQPSLPAPLPLQHARHGKQRCAHARCLRSPNTPLPTPAVHPAERPLLEYSSHRAFAARYSAAMYSYGPSNLAHSGHTSGASVRHGPNRGYFQHPPSHHHHAGLSARGASARAARAVRQAATRAVWRE</sequence>
<evidence type="ECO:0000256" key="1">
    <source>
        <dbReference type="SAM" id="MobiDB-lite"/>
    </source>
</evidence>
<protein>
    <submittedName>
        <fullName evidence="2">Uncharacterized protein</fullName>
    </submittedName>
</protein>
<feature type="region of interest" description="Disordered" evidence="1">
    <location>
        <begin position="97"/>
        <end position="129"/>
    </location>
</feature>
<dbReference type="Proteomes" id="UP000320762">
    <property type="component" value="Unassembled WGS sequence"/>
</dbReference>
<reference evidence="2 3" key="1">
    <citation type="journal article" date="2019" name="New Phytol.">
        <title>Comparative genomics reveals unique wood-decay strategies and fruiting body development in the Schizophyllaceae.</title>
        <authorList>
            <person name="Almasi E."/>
            <person name="Sahu N."/>
            <person name="Krizsan K."/>
            <person name="Balint B."/>
            <person name="Kovacs G.M."/>
            <person name="Kiss B."/>
            <person name="Cseklye J."/>
            <person name="Drula E."/>
            <person name="Henrissat B."/>
            <person name="Nagy I."/>
            <person name="Chovatia M."/>
            <person name="Adam C."/>
            <person name="LaButti K."/>
            <person name="Lipzen A."/>
            <person name="Riley R."/>
            <person name="Grigoriev I.V."/>
            <person name="Nagy L.G."/>
        </authorList>
    </citation>
    <scope>NUCLEOTIDE SEQUENCE [LARGE SCALE GENOMIC DNA]</scope>
    <source>
        <strain evidence="2 3">NL-1724</strain>
    </source>
</reference>
<feature type="non-terminal residue" evidence="2">
    <location>
        <position position="1"/>
    </location>
</feature>
<comment type="caution">
    <text evidence="2">The sequence shown here is derived from an EMBL/GenBank/DDBJ whole genome shotgun (WGS) entry which is preliminary data.</text>
</comment>
<evidence type="ECO:0000313" key="2">
    <source>
        <dbReference type="EMBL" id="TRM63346.1"/>
    </source>
</evidence>
<organism evidence="2 3">
    <name type="scientific">Schizophyllum amplum</name>
    <dbReference type="NCBI Taxonomy" id="97359"/>
    <lineage>
        <taxon>Eukaryota</taxon>
        <taxon>Fungi</taxon>
        <taxon>Dikarya</taxon>
        <taxon>Basidiomycota</taxon>
        <taxon>Agaricomycotina</taxon>
        <taxon>Agaricomycetes</taxon>
        <taxon>Agaricomycetidae</taxon>
        <taxon>Agaricales</taxon>
        <taxon>Schizophyllaceae</taxon>
        <taxon>Schizophyllum</taxon>
    </lineage>
</organism>
<dbReference type="EMBL" id="VDMD01000010">
    <property type="protein sequence ID" value="TRM63346.1"/>
    <property type="molecule type" value="Genomic_DNA"/>
</dbReference>
<evidence type="ECO:0000313" key="3">
    <source>
        <dbReference type="Proteomes" id="UP000320762"/>
    </source>
</evidence>
<dbReference type="AlphaFoldDB" id="A0A550CF95"/>
<proteinExistence type="predicted"/>
<accession>A0A550CF95</accession>
<name>A0A550CF95_9AGAR</name>
<keyword evidence="3" id="KW-1185">Reference proteome</keyword>